<organism evidence="2 3">
    <name type="scientific">Paramecium sonneborni</name>
    <dbReference type="NCBI Taxonomy" id="65129"/>
    <lineage>
        <taxon>Eukaryota</taxon>
        <taxon>Sar</taxon>
        <taxon>Alveolata</taxon>
        <taxon>Ciliophora</taxon>
        <taxon>Intramacronucleata</taxon>
        <taxon>Oligohymenophorea</taxon>
        <taxon>Peniculida</taxon>
        <taxon>Parameciidae</taxon>
        <taxon>Paramecium</taxon>
    </lineage>
</organism>
<protein>
    <recommendedName>
        <fullName evidence="1">Tubby C-terminal domain-containing protein</fullName>
    </recommendedName>
</protein>
<dbReference type="EMBL" id="CAJJDN010000077">
    <property type="protein sequence ID" value="CAD8102322.1"/>
    <property type="molecule type" value="Genomic_DNA"/>
</dbReference>
<evidence type="ECO:0000313" key="2">
    <source>
        <dbReference type="EMBL" id="CAD8102322.1"/>
    </source>
</evidence>
<accession>A0A8S1PGC7</accession>
<dbReference type="AlphaFoldDB" id="A0A8S1PGC7"/>
<keyword evidence="3" id="KW-1185">Reference proteome</keyword>
<sequence>MSDIIIENHEEVAKQNIISNAHEFDNSSEQRIPTILTPSIQPPQLSISEITPKNTDEYLNTIISQGNTLECDVKIVKGWFGRHLKYNFYHSKTQTLLLSVKKQQCLGKHKFQLSKSENELDIVGTLESNFTGTEFILYSNGLSYKNTQDKEALRKELAYIHYEYQLLKTRKGNLFKAYIPSLVEGCPRQIIPIDENTGLKIKTRFLNKRNEEYFEFQTQEPIWSTKHQSFTLPFNSRVNSASVHNFLLKQLNEDGKLNKDVAIQFGKFDDKFLNIDVTYPFTPLQAFSIIISQLDNKLLI</sequence>
<feature type="domain" description="Tubby C-terminal" evidence="1">
    <location>
        <begin position="62"/>
        <end position="296"/>
    </location>
</feature>
<name>A0A8S1PGC7_9CILI</name>
<evidence type="ECO:0000259" key="1">
    <source>
        <dbReference type="Pfam" id="PF01167"/>
    </source>
</evidence>
<proteinExistence type="predicted"/>
<dbReference type="InterPro" id="IPR000007">
    <property type="entry name" value="Tubby_C"/>
</dbReference>
<dbReference type="PANTHER" id="PTHR16517:SF7">
    <property type="entry name" value="PROTEIN KING TUBBY"/>
    <property type="match status" value="1"/>
</dbReference>
<dbReference type="Pfam" id="PF01167">
    <property type="entry name" value="Tub"/>
    <property type="match status" value="1"/>
</dbReference>
<gene>
    <name evidence="2" type="ORF">PSON_ATCC_30995.1.T0770203</name>
</gene>
<reference evidence="2" key="1">
    <citation type="submission" date="2021-01" db="EMBL/GenBank/DDBJ databases">
        <authorList>
            <consortium name="Genoscope - CEA"/>
            <person name="William W."/>
        </authorList>
    </citation>
    <scope>NUCLEOTIDE SEQUENCE</scope>
</reference>
<dbReference type="Proteomes" id="UP000692954">
    <property type="component" value="Unassembled WGS sequence"/>
</dbReference>
<comment type="caution">
    <text evidence="2">The sequence shown here is derived from an EMBL/GenBank/DDBJ whole genome shotgun (WGS) entry which is preliminary data.</text>
</comment>
<dbReference type="OrthoDB" id="8775810at2759"/>
<dbReference type="PANTHER" id="PTHR16517">
    <property type="entry name" value="TUBBY-RELATED"/>
    <property type="match status" value="1"/>
</dbReference>
<evidence type="ECO:0000313" key="3">
    <source>
        <dbReference type="Proteomes" id="UP000692954"/>
    </source>
</evidence>